<keyword evidence="1" id="KW-0472">Membrane</keyword>
<dbReference type="Proteomes" id="UP000598996">
    <property type="component" value="Unassembled WGS sequence"/>
</dbReference>
<dbReference type="RefSeq" id="WP_202992092.1">
    <property type="nucleotide sequence ID" value="NZ_JAENHO010000004.1"/>
</dbReference>
<evidence type="ECO:0000313" key="3">
    <source>
        <dbReference type="Proteomes" id="UP000598996"/>
    </source>
</evidence>
<gene>
    <name evidence="2" type="ORF">JKJ07_14865</name>
</gene>
<sequence length="148" mass="15352">MDPHLTFVAAHAAAATVSLITAILAVRRPRFAGVHALSTIAMTLLLIPALWFGDASGMTLIVFLGLLVLAAVMSVRAVRAWRLRAGEACVAALGFNAISLVTGLVAVSVFRLDLPPPLLIPVAAGAIVLPAVIGRRLVARARSLAVDC</sequence>
<feature type="transmembrane region" description="Helical" evidence="1">
    <location>
        <begin position="6"/>
        <end position="26"/>
    </location>
</feature>
<dbReference type="EMBL" id="JAENHO010000004">
    <property type="protein sequence ID" value="MBL7255585.1"/>
    <property type="molecule type" value="Genomic_DNA"/>
</dbReference>
<keyword evidence="1" id="KW-0812">Transmembrane</keyword>
<proteinExistence type="predicted"/>
<accession>A0ABS1VMZ8</accession>
<evidence type="ECO:0000256" key="1">
    <source>
        <dbReference type="SAM" id="Phobius"/>
    </source>
</evidence>
<evidence type="ECO:0000313" key="2">
    <source>
        <dbReference type="EMBL" id="MBL7255585.1"/>
    </source>
</evidence>
<feature type="transmembrane region" description="Helical" evidence="1">
    <location>
        <begin position="58"/>
        <end position="78"/>
    </location>
</feature>
<keyword evidence="1" id="KW-1133">Transmembrane helix</keyword>
<evidence type="ECO:0008006" key="4">
    <source>
        <dbReference type="Google" id="ProtNLM"/>
    </source>
</evidence>
<reference evidence="2 3" key="1">
    <citation type="submission" date="2021-01" db="EMBL/GenBank/DDBJ databases">
        <title>Actinoplanes sp. nov. LDG1-01 isolated from lichen.</title>
        <authorList>
            <person name="Saeng-In P."/>
            <person name="Phongsopitanun W."/>
            <person name="Kanchanasin P."/>
            <person name="Yuki M."/>
            <person name="Kudo T."/>
            <person name="Ohkuma M."/>
            <person name="Tanasupawat S."/>
        </authorList>
    </citation>
    <scope>NUCLEOTIDE SEQUENCE [LARGE SCALE GENOMIC DNA]</scope>
    <source>
        <strain evidence="2 3">LDG1-01</strain>
    </source>
</reference>
<keyword evidence="3" id="KW-1185">Reference proteome</keyword>
<feature type="transmembrane region" description="Helical" evidence="1">
    <location>
        <begin position="90"/>
        <end position="112"/>
    </location>
</feature>
<name>A0ABS1VMZ8_9ACTN</name>
<feature type="transmembrane region" description="Helical" evidence="1">
    <location>
        <begin position="33"/>
        <end position="52"/>
    </location>
</feature>
<comment type="caution">
    <text evidence="2">The sequence shown here is derived from an EMBL/GenBank/DDBJ whole genome shotgun (WGS) entry which is preliminary data.</text>
</comment>
<protein>
    <recommendedName>
        <fullName evidence="4">Integral membrane protein</fullName>
    </recommendedName>
</protein>
<organism evidence="2 3">
    <name type="scientific">Paractinoplanes lichenicola</name>
    <dbReference type="NCBI Taxonomy" id="2802976"/>
    <lineage>
        <taxon>Bacteria</taxon>
        <taxon>Bacillati</taxon>
        <taxon>Actinomycetota</taxon>
        <taxon>Actinomycetes</taxon>
        <taxon>Micromonosporales</taxon>
        <taxon>Micromonosporaceae</taxon>
        <taxon>Paractinoplanes</taxon>
    </lineage>
</organism>
<feature type="transmembrane region" description="Helical" evidence="1">
    <location>
        <begin position="118"/>
        <end position="138"/>
    </location>
</feature>